<dbReference type="PANTHER" id="PTHR43639:SF1">
    <property type="entry name" value="SHORT-CHAIN DEHYDROGENASE_REDUCTASE FAMILY PROTEIN"/>
    <property type="match status" value="1"/>
</dbReference>
<dbReference type="AlphaFoldDB" id="A0A1R1ETZ7"/>
<dbReference type="PRINTS" id="PR00081">
    <property type="entry name" value="GDHRDH"/>
</dbReference>
<dbReference type="RefSeq" id="WP_076169705.1">
    <property type="nucleotide sequence ID" value="NZ_MRTP01000002.1"/>
</dbReference>
<dbReference type="GO" id="GO:0008206">
    <property type="term" value="P:bile acid metabolic process"/>
    <property type="evidence" value="ECO:0007669"/>
    <property type="project" value="UniProtKB-ARBA"/>
</dbReference>
<dbReference type="Proteomes" id="UP000187172">
    <property type="component" value="Unassembled WGS sequence"/>
</dbReference>
<dbReference type="InterPro" id="IPR020904">
    <property type="entry name" value="Sc_DH/Rdtase_CS"/>
</dbReference>
<dbReference type="EMBL" id="MRTP01000002">
    <property type="protein sequence ID" value="OMF55310.1"/>
    <property type="molecule type" value="Genomic_DNA"/>
</dbReference>
<dbReference type="SUPFAM" id="SSF51735">
    <property type="entry name" value="NAD(P)-binding Rossmann-fold domains"/>
    <property type="match status" value="1"/>
</dbReference>
<protein>
    <submittedName>
        <fullName evidence="3">Oxidoreductase</fullName>
    </submittedName>
</protein>
<gene>
    <name evidence="3" type="ORF">BK138_11465</name>
</gene>
<evidence type="ECO:0000256" key="1">
    <source>
        <dbReference type="ARBA" id="ARBA00006484"/>
    </source>
</evidence>
<name>A0A1R1ETZ7_9BACL</name>
<dbReference type="FunFam" id="3.40.50.720:FF:000084">
    <property type="entry name" value="Short-chain dehydrogenase reductase"/>
    <property type="match status" value="1"/>
</dbReference>
<dbReference type="PROSITE" id="PS00061">
    <property type="entry name" value="ADH_SHORT"/>
    <property type="match status" value="1"/>
</dbReference>
<proteinExistence type="inferred from homology"/>
<comment type="caution">
    <text evidence="3">The sequence shown here is derived from an EMBL/GenBank/DDBJ whole genome shotgun (WGS) entry which is preliminary data.</text>
</comment>
<evidence type="ECO:0000313" key="4">
    <source>
        <dbReference type="Proteomes" id="UP000187172"/>
    </source>
</evidence>
<keyword evidence="2" id="KW-0560">Oxidoreductase</keyword>
<dbReference type="Gene3D" id="3.40.50.720">
    <property type="entry name" value="NAD(P)-binding Rossmann-like Domain"/>
    <property type="match status" value="1"/>
</dbReference>
<reference evidence="3 4" key="1">
    <citation type="submission" date="2016-11" db="EMBL/GenBank/DDBJ databases">
        <title>Paenibacillus species isolates.</title>
        <authorList>
            <person name="Beno S.M."/>
        </authorList>
    </citation>
    <scope>NUCLEOTIDE SEQUENCE [LARGE SCALE GENOMIC DNA]</scope>
    <source>
        <strain evidence="3 4">FSL R5-0378</strain>
    </source>
</reference>
<dbReference type="Pfam" id="PF13561">
    <property type="entry name" value="adh_short_C2"/>
    <property type="match status" value="1"/>
</dbReference>
<sequence>MKLADHTILVNGGAAGIGRGVVMALAKEGARVAFFDSSEEKGRITEKEVSERAECMFVKVNLLDKDEVAQGFKQVIGRFKTLHGLVNCAQASRNVPFLDTTEEELRLALHTGFLPAFHLMKWSYPYLKETQGSIVNFASGAALEGMPTQTSYAAAKEALRGISRVAAKEWGPDQINVNIVCPIAASEGVLEWKEKMPEAYEKMVNNIPLRRLGDCEHDVGRVVCFLLSRDAKFITGQTIMVDGGTIMLR</sequence>
<dbReference type="PANTHER" id="PTHR43639">
    <property type="entry name" value="OXIDOREDUCTASE, SHORT-CHAIN DEHYDROGENASE/REDUCTASE FAMILY (AFU_ORTHOLOGUE AFUA_5G02870)"/>
    <property type="match status" value="1"/>
</dbReference>
<dbReference type="STRING" id="297318.BK138_11465"/>
<dbReference type="InterPro" id="IPR002347">
    <property type="entry name" value="SDR_fam"/>
</dbReference>
<dbReference type="InterPro" id="IPR036291">
    <property type="entry name" value="NAD(P)-bd_dom_sf"/>
</dbReference>
<comment type="similarity">
    <text evidence="1">Belongs to the short-chain dehydrogenases/reductases (SDR) family.</text>
</comment>
<dbReference type="GO" id="GO:0016491">
    <property type="term" value="F:oxidoreductase activity"/>
    <property type="evidence" value="ECO:0007669"/>
    <property type="project" value="UniProtKB-KW"/>
</dbReference>
<evidence type="ECO:0000256" key="2">
    <source>
        <dbReference type="ARBA" id="ARBA00023002"/>
    </source>
</evidence>
<organism evidence="3 4">
    <name type="scientific">Paenibacillus rhizosphaerae</name>
    <dbReference type="NCBI Taxonomy" id="297318"/>
    <lineage>
        <taxon>Bacteria</taxon>
        <taxon>Bacillati</taxon>
        <taxon>Bacillota</taxon>
        <taxon>Bacilli</taxon>
        <taxon>Bacillales</taxon>
        <taxon>Paenibacillaceae</taxon>
        <taxon>Paenibacillus</taxon>
    </lineage>
</organism>
<accession>A0A1R1ETZ7</accession>
<dbReference type="CDD" id="cd05233">
    <property type="entry name" value="SDR_c"/>
    <property type="match status" value="1"/>
</dbReference>
<keyword evidence="4" id="KW-1185">Reference proteome</keyword>
<evidence type="ECO:0000313" key="3">
    <source>
        <dbReference type="EMBL" id="OMF55310.1"/>
    </source>
</evidence>